<accession>C5FZU8</accession>
<dbReference type="AlphaFoldDB" id="C5FZU8"/>
<dbReference type="RefSeq" id="XP_002843137.1">
    <property type="nucleotide sequence ID" value="XM_002843091.1"/>
</dbReference>
<feature type="region of interest" description="Disordered" evidence="2">
    <location>
        <begin position="1"/>
        <end position="35"/>
    </location>
</feature>
<evidence type="ECO:0000256" key="1">
    <source>
        <dbReference type="SAM" id="Coils"/>
    </source>
</evidence>
<dbReference type="GeneID" id="9227689"/>
<feature type="compositionally biased region" description="Acidic residues" evidence="2">
    <location>
        <begin position="465"/>
        <end position="483"/>
    </location>
</feature>
<dbReference type="HOGENOM" id="CLU_377641_0_0_1"/>
<organism evidence="3 4">
    <name type="scientific">Arthroderma otae (strain ATCC MYA-4605 / CBS 113480)</name>
    <name type="common">Microsporum canis</name>
    <dbReference type="NCBI Taxonomy" id="554155"/>
    <lineage>
        <taxon>Eukaryota</taxon>
        <taxon>Fungi</taxon>
        <taxon>Dikarya</taxon>
        <taxon>Ascomycota</taxon>
        <taxon>Pezizomycotina</taxon>
        <taxon>Eurotiomycetes</taxon>
        <taxon>Eurotiomycetidae</taxon>
        <taxon>Onygenales</taxon>
        <taxon>Arthrodermataceae</taxon>
        <taxon>Microsporum</taxon>
    </lineage>
</organism>
<feature type="compositionally biased region" description="Polar residues" evidence="2">
    <location>
        <begin position="1"/>
        <end position="23"/>
    </location>
</feature>
<proteinExistence type="predicted"/>
<sequence length="734" mass="82465">MASLDSSPSPLQVSIMGQGQSARTGKAGTDDLESRGIEPKTYSIADYDLSTFDLGVAEEPCGQRNFPRTVQQLVELALSTFGQKWPPTAIQIYSRLQELQDPNYLDLFDSDTWKRSYAHHTNRHLKLWTAWGAANLKAAIRPDASKDIPDQTPLKLEYDLDSLTRVHLRERERHMLLVSSGKTLASFHVWDRPSGYSSCPWEDLTWTSYTSTLSPLQPYHVSVLLFFSFQGVPQLSWAINLYSVAAKGSLKAFVQYLMTAADLRPYKLYESSVGEPESTALPERQMLLTQEAWDELRAQGVIYTNTDGQFLSTRPSALRSCYNNTPMAFHTAQDFRTFVPSSTQISLRPTPLLEAAAARKVKELQATAREKGLSRMVTPQEVADITRECEEHFKLTHLSQANYNRHLCGLPPFTLPELEAFLRDPLRWDDSDSDQASVSSVSSAPVVGPRIQPWTPYNHLLEQQEVEDEEPQDEGLGGEDGEEPTSGRRNPRVLDTDGASDTPTPTKARRAAGMHRPTFAKAKIVVQSFDYMDGAPRVATEDWTLFSKDIGTLSASNLPPFFRKLSKGHVQQMHSLASSAQVTKRELGFYWTFNFNKDGVIKNHGSDSSQGGTPAVPWTSNVDVRLVLRHDEELRELQVQLEASQGDLEAARATIADLLEGKAALLQRISELQTSVKVDQVDRATMEQKREDFVAATRREREMRGLRNEVEDLHRELQFEKGLTAELTRRLGLH</sequence>
<evidence type="ECO:0000256" key="2">
    <source>
        <dbReference type="SAM" id="MobiDB-lite"/>
    </source>
</evidence>
<feature type="coiled-coil region" evidence="1">
    <location>
        <begin position="627"/>
        <end position="654"/>
    </location>
</feature>
<evidence type="ECO:0000313" key="3">
    <source>
        <dbReference type="EMBL" id="EEQ35401.1"/>
    </source>
</evidence>
<feature type="region of interest" description="Disordered" evidence="2">
    <location>
        <begin position="465"/>
        <end position="512"/>
    </location>
</feature>
<dbReference type="EMBL" id="DS995708">
    <property type="protein sequence ID" value="EEQ35401.1"/>
    <property type="molecule type" value="Genomic_DNA"/>
</dbReference>
<keyword evidence="4" id="KW-1185">Reference proteome</keyword>
<feature type="compositionally biased region" description="Low complexity" evidence="2">
    <location>
        <begin position="434"/>
        <end position="447"/>
    </location>
</feature>
<dbReference type="OrthoDB" id="10627936at2759"/>
<keyword evidence="1" id="KW-0175">Coiled coil</keyword>
<evidence type="ECO:0000313" key="4">
    <source>
        <dbReference type="Proteomes" id="UP000002035"/>
    </source>
</evidence>
<reference evidence="4" key="1">
    <citation type="journal article" date="2012" name="MBio">
        <title>Comparative genome analysis of Trichophyton rubrum and related dermatophytes reveals candidate genes involved in infection.</title>
        <authorList>
            <person name="Martinez D.A."/>
            <person name="Oliver B.G."/>
            <person name="Graeser Y."/>
            <person name="Goldberg J.M."/>
            <person name="Li W."/>
            <person name="Martinez-Rossi N.M."/>
            <person name="Monod M."/>
            <person name="Shelest E."/>
            <person name="Barton R.C."/>
            <person name="Birch E."/>
            <person name="Brakhage A.A."/>
            <person name="Chen Z."/>
            <person name="Gurr S.J."/>
            <person name="Heiman D."/>
            <person name="Heitman J."/>
            <person name="Kosti I."/>
            <person name="Rossi A."/>
            <person name="Saif S."/>
            <person name="Samalova M."/>
            <person name="Saunders C.W."/>
            <person name="Shea T."/>
            <person name="Summerbell R.C."/>
            <person name="Xu J."/>
            <person name="Young S."/>
            <person name="Zeng Q."/>
            <person name="Birren B.W."/>
            <person name="Cuomo C.A."/>
            <person name="White T.C."/>
        </authorList>
    </citation>
    <scope>NUCLEOTIDE SEQUENCE [LARGE SCALE GENOMIC DNA]</scope>
    <source>
        <strain evidence="4">ATCC MYA-4605 / CBS 113480</strain>
    </source>
</reference>
<feature type="region of interest" description="Disordered" evidence="2">
    <location>
        <begin position="430"/>
        <end position="453"/>
    </location>
</feature>
<dbReference type="VEuPathDB" id="FungiDB:MCYG_08220"/>
<gene>
    <name evidence="3" type="ORF">MCYG_08220</name>
</gene>
<name>C5FZU8_ARTOC</name>
<feature type="coiled-coil region" evidence="1">
    <location>
        <begin position="696"/>
        <end position="723"/>
    </location>
</feature>
<dbReference type="Proteomes" id="UP000002035">
    <property type="component" value="Unassembled WGS sequence"/>
</dbReference>
<dbReference type="eggNOG" id="ENOG502RQCF">
    <property type="taxonomic scope" value="Eukaryota"/>
</dbReference>
<protein>
    <submittedName>
        <fullName evidence="3">Uncharacterized protein</fullName>
    </submittedName>
</protein>